<comment type="caution">
    <text evidence="2">The sequence shown here is derived from an EMBL/GenBank/DDBJ whole genome shotgun (WGS) entry which is preliminary data.</text>
</comment>
<dbReference type="Pfam" id="PF12937">
    <property type="entry name" value="F-box-like"/>
    <property type="match status" value="1"/>
</dbReference>
<accession>A0AAD7F8C8</accession>
<dbReference type="AlphaFoldDB" id="A0AAD7F8C8"/>
<evidence type="ECO:0000313" key="2">
    <source>
        <dbReference type="EMBL" id="KAJ7602666.1"/>
    </source>
</evidence>
<feature type="domain" description="F-box" evidence="1">
    <location>
        <begin position="118"/>
        <end position="180"/>
    </location>
</feature>
<organism evidence="2 3">
    <name type="scientific">Roridomyces roridus</name>
    <dbReference type="NCBI Taxonomy" id="1738132"/>
    <lineage>
        <taxon>Eukaryota</taxon>
        <taxon>Fungi</taxon>
        <taxon>Dikarya</taxon>
        <taxon>Basidiomycota</taxon>
        <taxon>Agaricomycotina</taxon>
        <taxon>Agaricomycetes</taxon>
        <taxon>Agaricomycetidae</taxon>
        <taxon>Agaricales</taxon>
        <taxon>Marasmiineae</taxon>
        <taxon>Mycenaceae</taxon>
        <taxon>Roridomyces</taxon>
    </lineage>
</organism>
<evidence type="ECO:0000313" key="3">
    <source>
        <dbReference type="Proteomes" id="UP001221142"/>
    </source>
</evidence>
<dbReference type="EMBL" id="JARKIF010000209">
    <property type="protein sequence ID" value="KAJ7602666.1"/>
    <property type="molecule type" value="Genomic_DNA"/>
</dbReference>
<dbReference type="Gene3D" id="1.20.1280.50">
    <property type="match status" value="1"/>
</dbReference>
<dbReference type="InterPro" id="IPR001810">
    <property type="entry name" value="F-box_dom"/>
</dbReference>
<gene>
    <name evidence="2" type="ORF">FB45DRAFT_1104077</name>
</gene>
<name>A0AAD7F8C8_9AGAR</name>
<protein>
    <recommendedName>
        <fullName evidence="1">F-box domain-containing protein</fullName>
    </recommendedName>
</protein>
<keyword evidence="3" id="KW-1185">Reference proteome</keyword>
<evidence type="ECO:0000259" key="1">
    <source>
        <dbReference type="Pfam" id="PF12937"/>
    </source>
</evidence>
<sequence length="547" mass="62238">MVPVHFIPQRASAELSWNRNLFSVLGETGTIQDIDNILEGIQSVLSTRCAQSPPRWRNLLRLRGRHPEHPPTPADQGSSIISLAKAAASGRKIRSFKGSELLVLQRALRGRRNDLVSIPRLPTELLMQVLEFCPTIDGESDDRPFLTRGEFLISLNAAHVCQRWRDAALANPRFWSHIVLSHSRWTWELLSRSGNSPLTIGASLCTPDPSYDLVFGQHLSRTRELHLNASWDVVFPSALLDNPAPILDTLHLSTYDEARWPIIDLATFTEELFRGKAPSLRHMVLRHCCLERESPLWNRLTTLEIFEVSKSMLPSRFLAFVAERMPHLRTLTLRETFPDVLAEQELVPLPFLEMLEIASSSSWFCADLLRRVVLSSQCRLILHNYRKNGARDLQISTLKFADCTRTSDTFEVSFDYHLSSMPSTPPCYSVFVTMKFHSDADWRTTIMDAVMTDTDPSLSSVHTLIVESTLTWSASMSFGDSIRTIILHTHITQFALHTKDKPLCFPRLRCLALHDIVVGEQDGCTLVRWLIRRSNLGLRLEETYYTA</sequence>
<dbReference type="Proteomes" id="UP001221142">
    <property type="component" value="Unassembled WGS sequence"/>
</dbReference>
<dbReference type="SUPFAM" id="SSF52058">
    <property type="entry name" value="L domain-like"/>
    <property type="match status" value="1"/>
</dbReference>
<dbReference type="InterPro" id="IPR032675">
    <property type="entry name" value="LRR_dom_sf"/>
</dbReference>
<proteinExistence type="predicted"/>
<dbReference type="Gene3D" id="3.80.10.10">
    <property type="entry name" value="Ribonuclease Inhibitor"/>
    <property type="match status" value="1"/>
</dbReference>
<reference evidence="2" key="1">
    <citation type="submission" date="2023-03" db="EMBL/GenBank/DDBJ databases">
        <title>Massive genome expansion in bonnet fungi (Mycena s.s.) driven by repeated elements and novel gene families across ecological guilds.</title>
        <authorList>
            <consortium name="Lawrence Berkeley National Laboratory"/>
            <person name="Harder C.B."/>
            <person name="Miyauchi S."/>
            <person name="Viragh M."/>
            <person name="Kuo A."/>
            <person name="Thoen E."/>
            <person name="Andreopoulos B."/>
            <person name="Lu D."/>
            <person name="Skrede I."/>
            <person name="Drula E."/>
            <person name="Henrissat B."/>
            <person name="Morin E."/>
            <person name="Kohler A."/>
            <person name="Barry K."/>
            <person name="LaButti K."/>
            <person name="Morin E."/>
            <person name="Salamov A."/>
            <person name="Lipzen A."/>
            <person name="Mereny Z."/>
            <person name="Hegedus B."/>
            <person name="Baldrian P."/>
            <person name="Stursova M."/>
            <person name="Weitz H."/>
            <person name="Taylor A."/>
            <person name="Grigoriev I.V."/>
            <person name="Nagy L.G."/>
            <person name="Martin F."/>
            <person name="Kauserud H."/>
        </authorList>
    </citation>
    <scope>NUCLEOTIDE SEQUENCE</scope>
    <source>
        <strain evidence="2">9284</strain>
    </source>
</reference>